<accession>A0A7W7Z9R7</accession>
<evidence type="ECO:0000256" key="5">
    <source>
        <dbReference type="SAM" id="SignalP"/>
    </source>
</evidence>
<dbReference type="InterPro" id="IPR013784">
    <property type="entry name" value="Carb-bd-like_fold"/>
</dbReference>
<dbReference type="Pfam" id="PF13620">
    <property type="entry name" value="CarboxypepD_reg"/>
    <property type="match status" value="1"/>
</dbReference>
<evidence type="ECO:0000259" key="6">
    <source>
        <dbReference type="Pfam" id="PF25183"/>
    </source>
</evidence>
<sequence length="1164" mass="121724">MSSTMAGVILLCVPGFAAMGIAQTPATLATAEAAPPKPAAAQGGTISGTVKSGTIPLPGVAVTATNTLTGKKYATTTDITGAFSMSIPRNGRYVLRAELAAFASVTQETLINADGLNGGKPAQVADFGMQLASRQAAEESQTATVSGAITRGLQSLNVQRGKLDTADASSGTGNAGAALPSAATGDAAGSDSVTVSGAVGQTNGLAGVSEDDIRQRIQDAMQQAQRQGGANGDVMNAVAGMLGGIMSGGGPGGFGGPGGGGGRGGRGGGGGFRNFNPSQPHGTIYYQGAYNGLNAVPYSLTGAPTPNLGGAQNSFGITLSGSPSIPHIMKASSKQFFFLSVTGQRNITPENFYGTVPTDVETGRATPNGPIANNPDFSALGIAVYDPQTGQPFANDTIPNGRLSSTVKNLLAYYPSPNITNVGTQNYNYQTITNAGANRDTASLRYVRNFGQNASNPFAGFGGSGGGGRRNGGNSNGPPTITQNINFNGSYSHSASDSRSIFLPFGGSSSSDSYGVTAGYTISYGRLRNNASLNWNRSHAFSTNYFTNKATDPIDNVGLSIPKPVIGADPGIYYGLPSLSFTGFTGISTPSPSDKVNQTISFSDFVAWNHKKHNMRFGFDIRRVHADSIGGTNALGTLTFSGYATQCVATDTATCPTTPTGSGFADFLLGLPQQSKIQASAFKTYLRANVFDWYAQDDWRALPSLTLNFGLRYEYFSPYVEKFNHLVNLDHNADFTAVAAILPSQKGSYSGNFPRSLVNPDRNLYSPRLGFAYRAPETFLPALTKQMVVRGGYGINFNTGQYATIASQLASQPSPAGTQPAFAITQTNIADSQGCGALALSNAFGCSNATVQNNFSANKDYRLGHVQVWNVDIQKTLPLQIVANIGYNGSKGGGLDILRAPNRTAFGLLNPEVAAFNYEDSLGYSRFNGLSINVRKRMQKGISLQASYLYGHSIDDASSIGGSGSVVAQDPANLRAEEANSSFDIRHQVSGNWVLELPFGPNRAFLAAGGFWSKALDGFSVSGNYAFQTGSYYTPNFVNTVQEIATGVSSSQRADRNFAVPISGSKTFSSWFNPAAFSAPATGAYGNASRNSIEGPGVVSVNSSLSRTLQLGSTRSFEARLQANNVFNTIQYSGINTTLNSPTFGQVSSVASTRSLTFIARYRF</sequence>
<comment type="caution">
    <text evidence="7">The sequence shown here is derived from an EMBL/GenBank/DDBJ whole genome shotgun (WGS) entry which is preliminary data.</text>
</comment>
<dbReference type="InterPro" id="IPR036942">
    <property type="entry name" value="Beta-barrel_TonB_sf"/>
</dbReference>
<keyword evidence="5" id="KW-0732">Signal</keyword>
<dbReference type="Gene3D" id="2.60.40.1120">
    <property type="entry name" value="Carboxypeptidase-like, regulatory domain"/>
    <property type="match status" value="1"/>
</dbReference>
<keyword evidence="2" id="KW-0472">Membrane</keyword>
<feature type="domain" description="TonB-dependent transporter Oar-like beta-barrel" evidence="6">
    <location>
        <begin position="280"/>
        <end position="1155"/>
    </location>
</feature>
<gene>
    <name evidence="7" type="ORF">HDF16_000625</name>
</gene>
<dbReference type="AlphaFoldDB" id="A0A7W7Z9R7"/>
<keyword evidence="3" id="KW-0998">Cell outer membrane</keyword>
<keyword evidence="8" id="KW-1185">Reference proteome</keyword>
<proteinExistence type="predicted"/>
<evidence type="ECO:0000256" key="2">
    <source>
        <dbReference type="ARBA" id="ARBA00023136"/>
    </source>
</evidence>
<dbReference type="GO" id="GO:0030246">
    <property type="term" value="F:carbohydrate binding"/>
    <property type="evidence" value="ECO:0007669"/>
    <property type="project" value="InterPro"/>
</dbReference>
<comment type="subcellular location">
    <subcellularLocation>
        <location evidence="1">Cell outer membrane</location>
    </subcellularLocation>
</comment>
<evidence type="ECO:0000313" key="7">
    <source>
        <dbReference type="EMBL" id="MBB5055956.1"/>
    </source>
</evidence>
<dbReference type="SUPFAM" id="SSF56935">
    <property type="entry name" value="Porins"/>
    <property type="match status" value="1"/>
</dbReference>
<feature type="compositionally biased region" description="Low complexity" evidence="4">
    <location>
        <begin position="181"/>
        <end position="192"/>
    </location>
</feature>
<evidence type="ECO:0000313" key="8">
    <source>
        <dbReference type="Proteomes" id="UP000540989"/>
    </source>
</evidence>
<feature type="chain" id="PRO_5030780508" description="TonB-dependent transporter Oar-like beta-barrel domain-containing protein" evidence="5">
    <location>
        <begin position="18"/>
        <end position="1164"/>
    </location>
</feature>
<protein>
    <recommendedName>
        <fullName evidence="6">TonB-dependent transporter Oar-like beta-barrel domain-containing protein</fullName>
    </recommendedName>
</protein>
<feature type="region of interest" description="Disordered" evidence="4">
    <location>
        <begin position="164"/>
        <end position="192"/>
    </location>
</feature>
<evidence type="ECO:0000256" key="4">
    <source>
        <dbReference type="SAM" id="MobiDB-lite"/>
    </source>
</evidence>
<dbReference type="Pfam" id="PF25183">
    <property type="entry name" value="OMP_b-brl_4"/>
    <property type="match status" value="1"/>
</dbReference>
<dbReference type="SUPFAM" id="SSF49452">
    <property type="entry name" value="Starch-binding domain-like"/>
    <property type="match status" value="1"/>
</dbReference>
<evidence type="ECO:0000256" key="1">
    <source>
        <dbReference type="ARBA" id="ARBA00004442"/>
    </source>
</evidence>
<organism evidence="7 8">
    <name type="scientific">Granulicella aggregans</name>
    <dbReference type="NCBI Taxonomy" id="474949"/>
    <lineage>
        <taxon>Bacteria</taxon>
        <taxon>Pseudomonadati</taxon>
        <taxon>Acidobacteriota</taxon>
        <taxon>Terriglobia</taxon>
        <taxon>Terriglobales</taxon>
        <taxon>Acidobacteriaceae</taxon>
        <taxon>Granulicella</taxon>
    </lineage>
</organism>
<dbReference type="InterPro" id="IPR057601">
    <property type="entry name" value="Oar-like_b-barrel"/>
</dbReference>
<dbReference type="EMBL" id="JACHIP010000001">
    <property type="protein sequence ID" value="MBB5055956.1"/>
    <property type="molecule type" value="Genomic_DNA"/>
</dbReference>
<feature type="signal peptide" evidence="5">
    <location>
        <begin position="1"/>
        <end position="17"/>
    </location>
</feature>
<name>A0A7W7Z9R7_9BACT</name>
<dbReference type="GO" id="GO:0009279">
    <property type="term" value="C:cell outer membrane"/>
    <property type="evidence" value="ECO:0007669"/>
    <property type="project" value="UniProtKB-SubCell"/>
</dbReference>
<dbReference type="Gene3D" id="2.40.170.20">
    <property type="entry name" value="TonB-dependent receptor, beta-barrel domain"/>
    <property type="match status" value="1"/>
</dbReference>
<evidence type="ECO:0000256" key="3">
    <source>
        <dbReference type="ARBA" id="ARBA00023237"/>
    </source>
</evidence>
<dbReference type="Proteomes" id="UP000540989">
    <property type="component" value="Unassembled WGS sequence"/>
</dbReference>
<reference evidence="7 8" key="1">
    <citation type="submission" date="2020-08" db="EMBL/GenBank/DDBJ databases">
        <title>Genomic Encyclopedia of Type Strains, Phase IV (KMG-V): Genome sequencing to study the core and pangenomes of soil and plant-associated prokaryotes.</title>
        <authorList>
            <person name="Whitman W."/>
        </authorList>
    </citation>
    <scope>NUCLEOTIDE SEQUENCE [LARGE SCALE GENOMIC DNA]</scope>
    <source>
        <strain evidence="7 8">M8UP14</strain>
    </source>
</reference>